<dbReference type="PROSITE" id="PS51760">
    <property type="entry name" value="GH10_2"/>
    <property type="match status" value="1"/>
</dbReference>
<evidence type="ECO:0000256" key="5">
    <source>
        <dbReference type="ARBA" id="ARBA00023277"/>
    </source>
</evidence>
<dbReference type="RefSeq" id="WP_188778598.1">
    <property type="nucleotide sequence ID" value="NZ_BMMB01000020.1"/>
</dbReference>
<dbReference type="InterPro" id="IPR017853">
    <property type="entry name" value="GH"/>
</dbReference>
<dbReference type="Pfam" id="PF00331">
    <property type="entry name" value="Glyco_hydro_10"/>
    <property type="match status" value="1"/>
</dbReference>
<dbReference type="SMART" id="SM00633">
    <property type="entry name" value="Glyco_10"/>
    <property type="match status" value="1"/>
</dbReference>
<feature type="region of interest" description="Disordered" evidence="9">
    <location>
        <begin position="1"/>
        <end position="32"/>
    </location>
</feature>
<keyword evidence="7 8" id="KW-0624">Polysaccharide degradation</keyword>
<dbReference type="Gene3D" id="3.20.20.80">
    <property type="entry name" value="Glycosidases"/>
    <property type="match status" value="1"/>
</dbReference>
<comment type="similarity">
    <text evidence="8">Belongs to the glycosyl hydrolase 10 (cellulase F) family.</text>
</comment>
<evidence type="ECO:0000256" key="7">
    <source>
        <dbReference type="ARBA" id="ARBA00023326"/>
    </source>
</evidence>
<reference evidence="11 12" key="1">
    <citation type="submission" date="2023-07" db="EMBL/GenBank/DDBJ databases">
        <title>Genomic Encyclopedia of Type Strains, Phase IV (KMG-IV): sequencing the most valuable type-strain genomes for metagenomic binning, comparative biology and taxonomic classification.</title>
        <authorList>
            <person name="Goeker M."/>
        </authorList>
    </citation>
    <scope>NUCLEOTIDE SEQUENCE [LARGE SCALE GENOMIC DNA]</scope>
    <source>
        <strain evidence="11 12">DSM 22170</strain>
    </source>
</reference>
<dbReference type="InterPro" id="IPR044846">
    <property type="entry name" value="GH10"/>
</dbReference>
<feature type="domain" description="GH10" evidence="10">
    <location>
        <begin position="34"/>
        <end position="363"/>
    </location>
</feature>
<keyword evidence="6 8" id="KW-0326">Glycosidase</keyword>
<evidence type="ECO:0000256" key="1">
    <source>
        <dbReference type="ARBA" id="ARBA00000681"/>
    </source>
</evidence>
<evidence type="ECO:0000259" key="10">
    <source>
        <dbReference type="PROSITE" id="PS51760"/>
    </source>
</evidence>
<keyword evidence="4 8" id="KW-0378">Hydrolase</keyword>
<dbReference type="EC" id="3.2.1.8" evidence="8"/>
<evidence type="ECO:0000256" key="4">
    <source>
        <dbReference type="ARBA" id="ARBA00022801"/>
    </source>
</evidence>
<keyword evidence="3" id="KW-0858">Xylan degradation</keyword>
<evidence type="ECO:0000256" key="3">
    <source>
        <dbReference type="ARBA" id="ARBA00022651"/>
    </source>
</evidence>
<dbReference type="PRINTS" id="PR00134">
    <property type="entry name" value="GLHYDRLASE10"/>
</dbReference>
<sequence length="369" mass="42488">MSNTSDSITAQQAQAEQQTGQGSSASSANPSLQSATDIRLAETFRQDFPIGAAVSAHTIHSQRELLLQQYNSLTAENEMKFICIHPEEHRYTFEQADAIADFARQHQLGLRGHTFVWHNQTPDWVFQNEQGGKADRATLLARLQQHMETVMGRYRDIIRCWDVVNEAISDEDGTYLRPTPWLEGVGDDYIARAFEMAHAIDPQALLFYNDYNESHPGKCDRICRLMRELLDEGVPVHGVGLQAHWNIHDPSLDQIRAAIEKYAALGLQLQVTEMDVSMFAFDDRRTDLKAPTAEMVRMQEERYRAYFQLFHEYREVLTSVTFWGAADDYTWLDGFPVRGRKNWPLLFDEQQQPKAVCYDIVRARQELER</sequence>
<evidence type="ECO:0000256" key="6">
    <source>
        <dbReference type="ARBA" id="ARBA00023295"/>
    </source>
</evidence>
<evidence type="ECO:0000256" key="9">
    <source>
        <dbReference type="SAM" id="MobiDB-lite"/>
    </source>
</evidence>
<evidence type="ECO:0000256" key="8">
    <source>
        <dbReference type="RuleBase" id="RU361174"/>
    </source>
</evidence>
<proteinExistence type="inferred from homology"/>
<protein>
    <recommendedName>
        <fullName evidence="8">Beta-xylanase</fullName>
        <ecNumber evidence="8">3.2.1.8</ecNumber>
    </recommendedName>
</protein>
<keyword evidence="5 8" id="KW-0119">Carbohydrate metabolism</keyword>
<dbReference type="PANTHER" id="PTHR31490">
    <property type="entry name" value="GLYCOSYL HYDROLASE"/>
    <property type="match status" value="1"/>
</dbReference>
<dbReference type="GO" id="GO:0031176">
    <property type="term" value="F:endo-1,4-beta-xylanase activity"/>
    <property type="evidence" value="ECO:0007669"/>
    <property type="project" value="UniProtKB-EC"/>
</dbReference>
<keyword evidence="12" id="KW-1185">Reference proteome</keyword>
<organism evidence="11 12">
    <name type="scientific">Paenibacillus hunanensis</name>
    <dbReference type="NCBI Taxonomy" id="539262"/>
    <lineage>
        <taxon>Bacteria</taxon>
        <taxon>Bacillati</taxon>
        <taxon>Bacillota</taxon>
        <taxon>Bacilli</taxon>
        <taxon>Bacillales</taxon>
        <taxon>Paenibacillaceae</taxon>
        <taxon>Paenibacillus</taxon>
    </lineage>
</organism>
<evidence type="ECO:0000256" key="2">
    <source>
        <dbReference type="ARBA" id="ARBA00004851"/>
    </source>
</evidence>
<dbReference type="InterPro" id="IPR001000">
    <property type="entry name" value="GH10_dom"/>
</dbReference>
<comment type="caution">
    <text evidence="11">The sequence shown here is derived from an EMBL/GenBank/DDBJ whole genome shotgun (WGS) entry which is preliminary data.</text>
</comment>
<comment type="pathway">
    <text evidence="2">Glycan degradation; xylan degradation.</text>
</comment>
<evidence type="ECO:0000313" key="11">
    <source>
        <dbReference type="EMBL" id="MDR6246603.1"/>
    </source>
</evidence>
<dbReference type="SUPFAM" id="SSF51445">
    <property type="entry name" value="(Trans)glycosidases"/>
    <property type="match status" value="1"/>
</dbReference>
<dbReference type="EMBL" id="JAVDQH010000034">
    <property type="protein sequence ID" value="MDR6246603.1"/>
    <property type="molecule type" value="Genomic_DNA"/>
</dbReference>
<evidence type="ECO:0000313" key="12">
    <source>
        <dbReference type="Proteomes" id="UP001185028"/>
    </source>
</evidence>
<name>A0ABU1J533_9BACL</name>
<dbReference type="PANTHER" id="PTHR31490:SF90">
    <property type="entry name" value="ENDO-1,4-BETA-XYLANASE A"/>
    <property type="match status" value="1"/>
</dbReference>
<dbReference type="Proteomes" id="UP001185028">
    <property type="component" value="Unassembled WGS sequence"/>
</dbReference>
<comment type="catalytic activity">
    <reaction evidence="1 8">
        <text>Endohydrolysis of (1-&gt;4)-beta-D-xylosidic linkages in xylans.</text>
        <dbReference type="EC" id="3.2.1.8"/>
    </reaction>
</comment>
<gene>
    <name evidence="11" type="ORF">JOC58_004548</name>
</gene>
<accession>A0ABU1J533</accession>
<feature type="compositionally biased region" description="Low complexity" evidence="9">
    <location>
        <begin position="7"/>
        <end position="32"/>
    </location>
</feature>